<protein>
    <submittedName>
        <fullName evidence="2">DUF5683 domain-containing protein</fullName>
    </submittedName>
</protein>
<reference evidence="2 3" key="1">
    <citation type="submission" date="2023-09" db="EMBL/GenBank/DDBJ databases">
        <authorList>
            <person name="Rey-Velasco X."/>
        </authorList>
    </citation>
    <scope>NUCLEOTIDE SEQUENCE [LARGE SCALE GENOMIC DNA]</scope>
    <source>
        <strain evidence="2 3">F188</strain>
    </source>
</reference>
<dbReference type="EMBL" id="JAVRHM010000001">
    <property type="protein sequence ID" value="MDT0688346.1"/>
    <property type="molecule type" value="Genomic_DNA"/>
</dbReference>
<accession>A0ABU3DXA1</accession>
<gene>
    <name evidence="2" type="ORF">RM549_01010</name>
</gene>
<proteinExistence type="predicted"/>
<evidence type="ECO:0000259" key="1">
    <source>
        <dbReference type="Pfam" id="PF18935"/>
    </source>
</evidence>
<dbReference type="InterPro" id="IPR043738">
    <property type="entry name" value="DUF5683"/>
</dbReference>
<comment type="caution">
    <text evidence="2">The sequence shown here is derived from an EMBL/GenBank/DDBJ whole genome shotgun (WGS) entry which is preliminary data.</text>
</comment>
<name>A0ABU3DXA1_9FLAO</name>
<feature type="domain" description="DUF5683" evidence="1">
    <location>
        <begin position="44"/>
        <end position="187"/>
    </location>
</feature>
<evidence type="ECO:0000313" key="2">
    <source>
        <dbReference type="EMBL" id="MDT0688346.1"/>
    </source>
</evidence>
<dbReference type="Pfam" id="PF18935">
    <property type="entry name" value="DUF5683"/>
    <property type="match status" value="1"/>
</dbReference>
<evidence type="ECO:0000313" key="3">
    <source>
        <dbReference type="Proteomes" id="UP001261624"/>
    </source>
</evidence>
<sequence length="187" mass="21135">MTGVFFLIFSAITFAQEDSLAVQRRGLTEAPLPDSEDYEPYNALAPAKAAFYSAILPGLGQAYNGRYWKIPIAYAGLGVGIYFYINNDKQYNSYRNAYKDRLAGRVDEYAGRISTERLVDAQQFYQRNKEISILVTAGIYILNIIDANVDAHLQQFNVNEDLSFKPKMDFDALTGKTNYGLSLNFEF</sequence>
<keyword evidence="3" id="KW-1185">Reference proteome</keyword>
<dbReference type="Proteomes" id="UP001261624">
    <property type="component" value="Unassembled WGS sequence"/>
</dbReference>
<organism evidence="2 3">
    <name type="scientific">Autumnicola patrickiae</name>
    <dbReference type="NCBI Taxonomy" id="3075591"/>
    <lineage>
        <taxon>Bacteria</taxon>
        <taxon>Pseudomonadati</taxon>
        <taxon>Bacteroidota</taxon>
        <taxon>Flavobacteriia</taxon>
        <taxon>Flavobacteriales</taxon>
        <taxon>Flavobacteriaceae</taxon>
        <taxon>Autumnicola</taxon>
    </lineage>
</organism>
<dbReference type="RefSeq" id="WP_311679796.1">
    <property type="nucleotide sequence ID" value="NZ_JAVRHM010000001.1"/>
</dbReference>